<dbReference type="Proteomes" id="UP000026962">
    <property type="component" value="Chromosome 3"/>
</dbReference>
<dbReference type="InterPro" id="IPR040249">
    <property type="entry name" value="Ricin_B-like_lectin_EULS3-like"/>
</dbReference>
<name>A0A0E0KD69_ORYPU</name>
<dbReference type="SUPFAM" id="SSF50370">
    <property type="entry name" value="Ricin B-like lectins"/>
    <property type="match status" value="1"/>
</dbReference>
<sequence>MVPCGGDVLEHEKPLHVVCHSNQTLCLSVRDGAVLLARIDHRIRTQNHTIYLLALRAIASHQLLCLGKSAAYGGISLTRVYICLCSRQQWIVSFQNTGRVTDAEGHRSFALVNWSTGNAMKRSGDEEPAARTRWTWRCSGHAATTSARDFIAFAPVSDVGLVLGAAGGVPEFGGAQIIVFPWHGGANQRWCMLPLD</sequence>
<accession>A0A0E0KD69</accession>
<dbReference type="EnsemblPlants" id="OPUNC03G15350.1">
    <property type="protein sequence ID" value="OPUNC03G15350.1"/>
    <property type="gene ID" value="OPUNC03G15350"/>
</dbReference>
<dbReference type="PANTHER" id="PTHR31257:SF24">
    <property type="entry name" value="OS12G0184300 PROTEIN"/>
    <property type="match status" value="1"/>
</dbReference>
<evidence type="ECO:0000313" key="2">
    <source>
        <dbReference type="Proteomes" id="UP000026962"/>
    </source>
</evidence>
<reference evidence="1" key="2">
    <citation type="submission" date="2018-05" db="EMBL/GenBank/DDBJ databases">
        <title>OpunRS2 (Oryza punctata Reference Sequence Version 2).</title>
        <authorList>
            <person name="Zhang J."/>
            <person name="Kudrna D."/>
            <person name="Lee S."/>
            <person name="Talag J."/>
            <person name="Welchert J."/>
            <person name="Wing R.A."/>
        </authorList>
    </citation>
    <scope>NUCLEOTIDE SEQUENCE [LARGE SCALE GENOMIC DNA]</scope>
</reference>
<keyword evidence="2" id="KW-1185">Reference proteome</keyword>
<reference evidence="1" key="1">
    <citation type="submission" date="2015-04" db="UniProtKB">
        <authorList>
            <consortium name="EnsemblPlants"/>
        </authorList>
    </citation>
    <scope>IDENTIFICATION</scope>
</reference>
<dbReference type="InterPro" id="IPR035992">
    <property type="entry name" value="Ricin_B-like_lectins"/>
</dbReference>
<dbReference type="AlphaFoldDB" id="A0A0E0KD69"/>
<dbReference type="PROSITE" id="PS50231">
    <property type="entry name" value="RICIN_B_LECTIN"/>
    <property type="match status" value="1"/>
</dbReference>
<protein>
    <submittedName>
        <fullName evidence="1">Uncharacterized protein</fullName>
    </submittedName>
</protein>
<dbReference type="PANTHER" id="PTHR31257">
    <property type="entry name" value="RICIN B-LIKE LECTIN EULS3"/>
    <property type="match status" value="1"/>
</dbReference>
<organism evidence="1">
    <name type="scientific">Oryza punctata</name>
    <name type="common">Red rice</name>
    <dbReference type="NCBI Taxonomy" id="4537"/>
    <lineage>
        <taxon>Eukaryota</taxon>
        <taxon>Viridiplantae</taxon>
        <taxon>Streptophyta</taxon>
        <taxon>Embryophyta</taxon>
        <taxon>Tracheophyta</taxon>
        <taxon>Spermatophyta</taxon>
        <taxon>Magnoliopsida</taxon>
        <taxon>Liliopsida</taxon>
        <taxon>Poales</taxon>
        <taxon>Poaceae</taxon>
        <taxon>BOP clade</taxon>
        <taxon>Oryzoideae</taxon>
        <taxon>Oryzeae</taxon>
        <taxon>Oryzinae</taxon>
        <taxon>Oryza</taxon>
    </lineage>
</organism>
<dbReference type="Gramene" id="OPUNC03G15350.1">
    <property type="protein sequence ID" value="OPUNC03G15350.1"/>
    <property type="gene ID" value="OPUNC03G15350"/>
</dbReference>
<dbReference type="HOGENOM" id="CLU_039568_2_1_1"/>
<dbReference type="Gene3D" id="2.80.10.50">
    <property type="match status" value="1"/>
</dbReference>
<proteinExistence type="predicted"/>
<evidence type="ECO:0000313" key="1">
    <source>
        <dbReference type="EnsemblPlants" id="OPUNC03G15350.1"/>
    </source>
</evidence>